<name>M0DT64_9EURY</name>
<evidence type="ECO:0000256" key="1">
    <source>
        <dbReference type="SAM" id="Phobius"/>
    </source>
</evidence>
<keyword evidence="1" id="KW-0812">Transmembrane</keyword>
<keyword evidence="1" id="KW-1133">Transmembrane helix</keyword>
<dbReference type="OrthoDB" id="325985at2157"/>
<dbReference type="RefSeq" id="WP_006629027.1">
    <property type="nucleotide sequence ID" value="NZ_AOJD01000036.1"/>
</dbReference>
<keyword evidence="1" id="KW-0472">Membrane</keyword>
<feature type="domain" description="DUF5658" evidence="2">
    <location>
        <begin position="16"/>
        <end position="101"/>
    </location>
</feature>
<accession>M0DT64</accession>
<dbReference type="AlphaFoldDB" id="M0DT64"/>
<comment type="caution">
    <text evidence="3">The sequence shown here is derived from an EMBL/GenBank/DDBJ whole genome shotgun (WGS) entry which is preliminary data.</text>
</comment>
<dbReference type="EMBL" id="AOJD01000036">
    <property type="protein sequence ID" value="ELZ38680.1"/>
    <property type="molecule type" value="Genomic_DNA"/>
</dbReference>
<protein>
    <recommendedName>
        <fullName evidence="2">DUF5658 domain-containing protein</fullName>
    </recommendedName>
</protein>
<dbReference type="Proteomes" id="UP000011523">
    <property type="component" value="Unassembled WGS sequence"/>
</dbReference>
<evidence type="ECO:0000313" key="3">
    <source>
        <dbReference type="EMBL" id="ELZ38680.1"/>
    </source>
</evidence>
<organism evidence="3 4">
    <name type="scientific">Halorubrum tebenquichense DSM 14210</name>
    <dbReference type="NCBI Taxonomy" id="1227485"/>
    <lineage>
        <taxon>Archaea</taxon>
        <taxon>Methanobacteriati</taxon>
        <taxon>Methanobacteriota</taxon>
        <taxon>Stenosarchaea group</taxon>
        <taxon>Halobacteria</taxon>
        <taxon>Halobacteriales</taxon>
        <taxon>Haloferacaceae</taxon>
        <taxon>Halorubrum</taxon>
    </lineage>
</organism>
<feature type="transmembrane region" description="Helical" evidence="1">
    <location>
        <begin position="81"/>
        <end position="102"/>
    </location>
</feature>
<reference evidence="3 4" key="1">
    <citation type="journal article" date="2014" name="PLoS Genet.">
        <title>Phylogenetically driven sequencing of extremely halophilic archaea reveals strategies for static and dynamic osmo-response.</title>
        <authorList>
            <person name="Becker E.A."/>
            <person name="Seitzer P.M."/>
            <person name="Tritt A."/>
            <person name="Larsen D."/>
            <person name="Krusor M."/>
            <person name="Yao A.I."/>
            <person name="Wu D."/>
            <person name="Madern D."/>
            <person name="Eisen J.A."/>
            <person name="Darling A.E."/>
            <person name="Facciotti M.T."/>
        </authorList>
    </citation>
    <scope>NUCLEOTIDE SEQUENCE [LARGE SCALE GENOMIC DNA]</scope>
    <source>
        <strain evidence="3 4">DSM 14210</strain>
    </source>
</reference>
<evidence type="ECO:0000259" key="2">
    <source>
        <dbReference type="Pfam" id="PF18902"/>
    </source>
</evidence>
<feature type="transmembrane region" description="Helical" evidence="1">
    <location>
        <begin position="46"/>
        <end position="69"/>
    </location>
</feature>
<sequence>MSSDRSRAGETAAIFTSHGVLDAATTILAARVAGVDAEMNPVVRELLAIGELPAAVAMIAVVGLCCGAWPIAADAVDAPEWVGLGIATIGAAVAAVNLVVVFA</sequence>
<keyword evidence="4" id="KW-1185">Reference proteome</keyword>
<gene>
    <name evidence="3" type="ORF">C472_06704</name>
</gene>
<dbReference type="PATRIC" id="fig|1227485.3.peg.1294"/>
<proteinExistence type="predicted"/>
<dbReference type="InterPro" id="IPR043717">
    <property type="entry name" value="DUF5658"/>
</dbReference>
<dbReference type="Pfam" id="PF18902">
    <property type="entry name" value="DUF5658"/>
    <property type="match status" value="1"/>
</dbReference>
<evidence type="ECO:0000313" key="4">
    <source>
        <dbReference type="Proteomes" id="UP000011523"/>
    </source>
</evidence>